<dbReference type="InterPro" id="IPR015860">
    <property type="entry name" value="ABC_transpr_TagH-like"/>
</dbReference>
<keyword evidence="4" id="KW-0067">ATP-binding</keyword>
<comment type="similarity">
    <text evidence="1">Belongs to the ABC transporter superfamily.</text>
</comment>
<dbReference type="Gene3D" id="2.70.50.60">
    <property type="entry name" value="abc- transporter (atp binding component) like domain"/>
    <property type="match status" value="1"/>
</dbReference>
<evidence type="ECO:0000256" key="2">
    <source>
        <dbReference type="ARBA" id="ARBA00022448"/>
    </source>
</evidence>
<dbReference type="EMBL" id="NOXU01000019">
    <property type="protein sequence ID" value="OYQ36916.1"/>
    <property type="molecule type" value="Genomic_DNA"/>
</dbReference>
<organism evidence="7 8">
    <name type="scientific">Niveispirillum lacus</name>
    <dbReference type="NCBI Taxonomy" id="1981099"/>
    <lineage>
        <taxon>Bacteria</taxon>
        <taxon>Pseudomonadati</taxon>
        <taxon>Pseudomonadota</taxon>
        <taxon>Alphaproteobacteria</taxon>
        <taxon>Rhodospirillales</taxon>
        <taxon>Azospirillaceae</taxon>
        <taxon>Niveispirillum</taxon>
    </lineage>
</organism>
<feature type="region of interest" description="Disordered" evidence="5">
    <location>
        <begin position="1"/>
        <end position="29"/>
    </location>
</feature>
<dbReference type="PROSITE" id="PS50893">
    <property type="entry name" value="ABC_TRANSPORTER_2"/>
    <property type="match status" value="1"/>
</dbReference>
<evidence type="ECO:0000259" key="6">
    <source>
        <dbReference type="PROSITE" id="PS50893"/>
    </source>
</evidence>
<name>A0A255Z642_9PROT</name>
<evidence type="ECO:0000256" key="1">
    <source>
        <dbReference type="ARBA" id="ARBA00005417"/>
    </source>
</evidence>
<dbReference type="Pfam" id="PF14524">
    <property type="entry name" value="Wzt_C"/>
    <property type="match status" value="1"/>
</dbReference>
<accession>A0A255Z642</accession>
<comment type="caution">
    <text evidence="7">The sequence shown here is derived from an EMBL/GenBank/DDBJ whole genome shotgun (WGS) entry which is preliminary data.</text>
</comment>
<feature type="domain" description="ABC transporter" evidence="6">
    <location>
        <begin position="52"/>
        <end position="291"/>
    </location>
</feature>
<sequence length="484" mass="52881">MPAAGSRPLDAGPAERDNQGHPPHTDEVTAWHGEWTLSDQSDEKDIAEEVTVRVEGLGKCYAIYRSPADRLKQMLLPWRRFHTDYWALRDVSFDVPRGQTVGILGRNGAGKSTLLKVITGTVEPTLGKVAVRGRVAALLELGAGFNPEFTGRENVHLAAAVLGLTDRQIAERFDTIADFAGIGDFLEQPVKLYSSGMYARLAFAVAAHVDADILIIDEILSVGDAAFNQKCMRFIEGFKKRGTILFVSHDAGSMARLCDRIVWLDCGTVRQVGQPKEVLEAYMASVYGESDGDRLRIGGRRATPPATVSAPPPPPLASQVQVFDFDPDAPWFGLEGARILNATLTDVDSGNVTMRGGENVVLTITAQVHQPMAQPIIGFLVKDRLGQIIFVDNSFSTHSLLPRMAEPGEILTARFHFTLPHLAEGDYAMSVAIAEGTETAHVQHHWLHDALFFRVTTGRSFRGLVAVPMDQVSLEIGQAEPLRQ</sequence>
<dbReference type="GO" id="GO:0140359">
    <property type="term" value="F:ABC-type transporter activity"/>
    <property type="evidence" value="ECO:0007669"/>
    <property type="project" value="InterPro"/>
</dbReference>
<evidence type="ECO:0000313" key="8">
    <source>
        <dbReference type="Proteomes" id="UP000216998"/>
    </source>
</evidence>
<keyword evidence="3" id="KW-0547">Nucleotide-binding</keyword>
<dbReference type="InterPro" id="IPR003439">
    <property type="entry name" value="ABC_transporter-like_ATP-bd"/>
</dbReference>
<evidence type="ECO:0000313" key="7">
    <source>
        <dbReference type="EMBL" id="OYQ36916.1"/>
    </source>
</evidence>
<dbReference type="CDD" id="cd03220">
    <property type="entry name" value="ABC_KpsT_Wzt"/>
    <property type="match status" value="1"/>
</dbReference>
<dbReference type="InterPro" id="IPR050683">
    <property type="entry name" value="Bact_Polysacc_Export_ATP-bd"/>
</dbReference>
<evidence type="ECO:0000256" key="4">
    <source>
        <dbReference type="ARBA" id="ARBA00022840"/>
    </source>
</evidence>
<reference evidence="7 8" key="1">
    <citation type="submission" date="2017-07" db="EMBL/GenBank/DDBJ databases">
        <title>Niveispirillum cyanobacteriorum sp. nov., isolated from cyanobacterial aggregates in a eutrophic lake.</title>
        <authorList>
            <person name="Cai H."/>
        </authorList>
    </citation>
    <scope>NUCLEOTIDE SEQUENCE [LARGE SCALE GENOMIC DNA]</scope>
    <source>
        <strain evidence="8">TH1-14</strain>
    </source>
</reference>
<proteinExistence type="inferred from homology"/>
<dbReference type="InterPro" id="IPR003593">
    <property type="entry name" value="AAA+_ATPase"/>
</dbReference>
<dbReference type="PANTHER" id="PTHR46743:SF2">
    <property type="entry name" value="TEICHOIC ACIDS EXPORT ATP-BINDING PROTEIN TAGH"/>
    <property type="match status" value="1"/>
</dbReference>
<protein>
    <recommendedName>
        <fullName evidence="6">ABC transporter domain-containing protein</fullName>
    </recommendedName>
</protein>
<keyword evidence="8" id="KW-1185">Reference proteome</keyword>
<dbReference type="Proteomes" id="UP000216998">
    <property type="component" value="Unassembled WGS sequence"/>
</dbReference>
<dbReference type="GO" id="GO:0016887">
    <property type="term" value="F:ATP hydrolysis activity"/>
    <property type="evidence" value="ECO:0007669"/>
    <property type="project" value="InterPro"/>
</dbReference>
<dbReference type="PANTHER" id="PTHR46743">
    <property type="entry name" value="TEICHOIC ACIDS EXPORT ATP-BINDING PROTEIN TAGH"/>
    <property type="match status" value="1"/>
</dbReference>
<dbReference type="SUPFAM" id="SSF52540">
    <property type="entry name" value="P-loop containing nucleoside triphosphate hydrolases"/>
    <property type="match status" value="1"/>
</dbReference>
<dbReference type="AlphaFoldDB" id="A0A255Z642"/>
<feature type="compositionally biased region" description="Basic and acidic residues" evidence="5">
    <location>
        <begin position="13"/>
        <end position="29"/>
    </location>
</feature>
<dbReference type="SMART" id="SM00382">
    <property type="entry name" value="AAA"/>
    <property type="match status" value="1"/>
</dbReference>
<dbReference type="GO" id="GO:0005524">
    <property type="term" value="F:ATP binding"/>
    <property type="evidence" value="ECO:0007669"/>
    <property type="project" value="UniProtKB-KW"/>
</dbReference>
<dbReference type="Gene3D" id="3.40.50.300">
    <property type="entry name" value="P-loop containing nucleotide triphosphate hydrolases"/>
    <property type="match status" value="1"/>
</dbReference>
<dbReference type="GO" id="GO:0016020">
    <property type="term" value="C:membrane"/>
    <property type="evidence" value="ECO:0007669"/>
    <property type="project" value="InterPro"/>
</dbReference>
<dbReference type="InterPro" id="IPR029439">
    <property type="entry name" value="Wzt_C"/>
</dbReference>
<dbReference type="CDD" id="cd10147">
    <property type="entry name" value="Wzt_C-like"/>
    <property type="match status" value="1"/>
</dbReference>
<evidence type="ECO:0000256" key="3">
    <source>
        <dbReference type="ARBA" id="ARBA00022741"/>
    </source>
</evidence>
<dbReference type="Pfam" id="PF00005">
    <property type="entry name" value="ABC_tran"/>
    <property type="match status" value="1"/>
</dbReference>
<dbReference type="InterPro" id="IPR027417">
    <property type="entry name" value="P-loop_NTPase"/>
</dbReference>
<evidence type="ECO:0000256" key="5">
    <source>
        <dbReference type="SAM" id="MobiDB-lite"/>
    </source>
</evidence>
<gene>
    <name evidence="7" type="ORF">CHU95_02710</name>
</gene>
<keyword evidence="2" id="KW-0813">Transport</keyword>
<dbReference type="OrthoDB" id="9778870at2"/>